<evidence type="ECO:0000313" key="14">
    <source>
        <dbReference type="Proteomes" id="UP000241462"/>
    </source>
</evidence>
<dbReference type="PANTHER" id="PTHR10828:SF17">
    <property type="entry name" value="PROTEIN-TYROSINE-PHOSPHATASE"/>
    <property type="match status" value="1"/>
</dbReference>
<feature type="compositionally biased region" description="Polar residues" evidence="11">
    <location>
        <begin position="263"/>
        <end position="273"/>
    </location>
</feature>
<feature type="region of interest" description="Disordered" evidence="11">
    <location>
        <begin position="1"/>
        <end position="41"/>
    </location>
</feature>
<name>A0A2T3A8Y7_9PEZI</name>
<dbReference type="Pfam" id="PF00581">
    <property type="entry name" value="Rhodanese"/>
    <property type="match status" value="1"/>
</dbReference>
<comment type="function">
    <text evidence="10">Tyrosine protein phosphatase which functions as a dosage-dependent inducer of mitotic progression.</text>
</comment>
<sequence>MEASSPLAAIHRPAVQSFGRPDIFRSRSSNPFNGEPRSSGMLFRDRIMAKGKPDYFSDQVAHSSSPSGSLATDLSQNFCIDNEASPQQTTPRRALFTTRTQEYTLEGQDLQTSSPLPAASSPAPLNVEASPTRSQKTPRVEESGVPSPSPLASAEHKEVLVLLESPVSLGRRSSGDGLKRLVDRRKQALRRPSLARAKGFSTGNITSRWHTESSIVGPKPSKDERPRSPSLNLSLGECFQDSPPQTRRSISSNSPSSGGTTRVNRTLFTSLSNSSKRSASPLAASPSRKISNPIRPRKQYRRSLSMFEKSVDVIQPKESGKLQAVVDVEEPAELLLPHFFPPGQNDSIPRLSKATFLDILDGKHNEHYDNKLIIDCRFEYEFAGGHVSGAVNYNDKEALAAKLFPNPPELKGRTLLVFHCEYSAHRAPLMARHIRSEDRTFNVECYPKLTYPEVYILDGGYSNFFTENRERCEPQAYVEMDAAEHAKTCEEELDRLRKPRKGLGRAQTYAFGQKSSVVNCESPTTAFKYSLDSSPLQTSDSPSLFLDKGHAKRMASF</sequence>
<evidence type="ECO:0000256" key="6">
    <source>
        <dbReference type="ARBA" id="ARBA00022912"/>
    </source>
</evidence>
<feature type="compositionally biased region" description="Low complexity" evidence="11">
    <location>
        <begin position="274"/>
        <end position="289"/>
    </location>
</feature>
<keyword evidence="5 10" id="KW-0378">Hydrolase</keyword>
<keyword evidence="7 10" id="KW-0131">Cell cycle</keyword>
<comment type="catalytic activity">
    <reaction evidence="8 10">
        <text>O-phospho-L-tyrosyl-[protein] + H2O = L-tyrosyl-[protein] + phosphate</text>
        <dbReference type="Rhea" id="RHEA:10684"/>
        <dbReference type="Rhea" id="RHEA-COMP:10136"/>
        <dbReference type="Rhea" id="RHEA-COMP:20101"/>
        <dbReference type="ChEBI" id="CHEBI:15377"/>
        <dbReference type="ChEBI" id="CHEBI:43474"/>
        <dbReference type="ChEBI" id="CHEBI:46858"/>
        <dbReference type="ChEBI" id="CHEBI:61978"/>
        <dbReference type="EC" id="3.1.3.48"/>
    </reaction>
</comment>
<dbReference type="GO" id="GO:0005634">
    <property type="term" value="C:nucleus"/>
    <property type="evidence" value="ECO:0007669"/>
    <property type="project" value="TreeGrafter"/>
</dbReference>
<dbReference type="CDD" id="cd01530">
    <property type="entry name" value="Cdc25"/>
    <property type="match status" value="1"/>
</dbReference>
<evidence type="ECO:0000259" key="12">
    <source>
        <dbReference type="PROSITE" id="PS50206"/>
    </source>
</evidence>
<evidence type="ECO:0000313" key="13">
    <source>
        <dbReference type="EMBL" id="PSR86989.1"/>
    </source>
</evidence>
<evidence type="ECO:0000256" key="1">
    <source>
        <dbReference type="ARBA" id="ARBA00011065"/>
    </source>
</evidence>
<keyword evidence="3 10" id="KW-0132">Cell division</keyword>
<feature type="compositionally biased region" description="Polar residues" evidence="11">
    <location>
        <begin position="201"/>
        <end position="214"/>
    </location>
</feature>
<feature type="domain" description="Rhodanese" evidence="12">
    <location>
        <begin position="367"/>
        <end position="473"/>
    </location>
</feature>
<dbReference type="SUPFAM" id="SSF52821">
    <property type="entry name" value="Rhodanese/Cell cycle control phosphatase"/>
    <property type="match status" value="1"/>
</dbReference>
<dbReference type="SMART" id="SM00450">
    <property type="entry name" value="RHOD"/>
    <property type="match status" value="1"/>
</dbReference>
<evidence type="ECO:0000256" key="7">
    <source>
        <dbReference type="ARBA" id="ARBA00023306"/>
    </source>
</evidence>
<dbReference type="Proteomes" id="UP000241462">
    <property type="component" value="Unassembled WGS sequence"/>
</dbReference>
<dbReference type="GO" id="GO:0005737">
    <property type="term" value="C:cytoplasm"/>
    <property type="evidence" value="ECO:0007669"/>
    <property type="project" value="TreeGrafter"/>
</dbReference>
<feature type="region of interest" description="Disordered" evidence="11">
    <location>
        <begin position="189"/>
        <end position="301"/>
    </location>
</feature>
<dbReference type="PANTHER" id="PTHR10828">
    <property type="entry name" value="M-PHASE INDUCER PHOSPHATASE DUAL SPECIFICITY PHOSPHATASE CDC25"/>
    <property type="match status" value="1"/>
</dbReference>
<dbReference type="AlphaFoldDB" id="A0A2T3A8Y7"/>
<accession>A0A2T3A8Y7</accession>
<evidence type="ECO:0000256" key="5">
    <source>
        <dbReference type="ARBA" id="ARBA00022801"/>
    </source>
</evidence>
<dbReference type="GO" id="GO:0051301">
    <property type="term" value="P:cell division"/>
    <property type="evidence" value="ECO:0007669"/>
    <property type="project" value="UniProtKB-UniRule"/>
</dbReference>
<dbReference type="OrthoDB" id="26523at2759"/>
<feature type="compositionally biased region" description="Low complexity" evidence="11">
    <location>
        <begin position="113"/>
        <end position="125"/>
    </location>
</feature>
<dbReference type="FunFam" id="3.40.250.10:FF:000021">
    <property type="entry name" value="M-phase inducer phosphatase cdc-25.2"/>
    <property type="match status" value="1"/>
</dbReference>
<keyword evidence="6 10" id="KW-0904">Protein phosphatase</keyword>
<dbReference type="Gene3D" id="3.40.250.10">
    <property type="entry name" value="Rhodanese-like domain"/>
    <property type="match status" value="1"/>
</dbReference>
<dbReference type="InParanoid" id="A0A2T3A8Y7"/>
<evidence type="ECO:0000256" key="3">
    <source>
        <dbReference type="ARBA" id="ARBA00022618"/>
    </source>
</evidence>
<evidence type="ECO:0000256" key="10">
    <source>
        <dbReference type="RuleBase" id="RU368028"/>
    </source>
</evidence>
<organism evidence="13 14">
    <name type="scientific">Coniella lustricola</name>
    <dbReference type="NCBI Taxonomy" id="2025994"/>
    <lineage>
        <taxon>Eukaryota</taxon>
        <taxon>Fungi</taxon>
        <taxon>Dikarya</taxon>
        <taxon>Ascomycota</taxon>
        <taxon>Pezizomycotina</taxon>
        <taxon>Sordariomycetes</taxon>
        <taxon>Sordariomycetidae</taxon>
        <taxon>Diaporthales</taxon>
        <taxon>Schizoparmaceae</taxon>
        <taxon>Coniella</taxon>
    </lineage>
</organism>
<dbReference type="EC" id="3.1.3.48" evidence="2 10"/>
<dbReference type="GO" id="GO:0000086">
    <property type="term" value="P:G2/M transition of mitotic cell cycle"/>
    <property type="evidence" value="ECO:0007669"/>
    <property type="project" value="TreeGrafter"/>
</dbReference>
<dbReference type="GO" id="GO:0010971">
    <property type="term" value="P:positive regulation of G2/M transition of mitotic cell cycle"/>
    <property type="evidence" value="ECO:0007669"/>
    <property type="project" value="TreeGrafter"/>
</dbReference>
<comment type="similarity">
    <text evidence="1 10">Belongs to the MPI phosphatase family.</text>
</comment>
<feature type="compositionally biased region" description="Polar residues" evidence="11">
    <location>
        <begin position="81"/>
        <end position="103"/>
    </location>
</feature>
<dbReference type="InterPro" id="IPR036873">
    <property type="entry name" value="Rhodanese-like_dom_sf"/>
</dbReference>
<reference evidence="13 14" key="1">
    <citation type="journal article" date="2018" name="Mycol. Prog.">
        <title>Coniella lustricola, a new species from submerged detritus.</title>
        <authorList>
            <person name="Raudabaugh D.B."/>
            <person name="Iturriaga T."/>
            <person name="Carver A."/>
            <person name="Mondo S."/>
            <person name="Pangilinan J."/>
            <person name="Lipzen A."/>
            <person name="He G."/>
            <person name="Amirebrahimi M."/>
            <person name="Grigoriev I.V."/>
            <person name="Miller A.N."/>
        </authorList>
    </citation>
    <scope>NUCLEOTIDE SEQUENCE [LARGE SCALE GENOMIC DNA]</scope>
    <source>
        <strain evidence="13 14">B22-T-1</strain>
    </source>
</reference>
<evidence type="ECO:0000256" key="11">
    <source>
        <dbReference type="SAM" id="MobiDB-lite"/>
    </source>
</evidence>
<evidence type="ECO:0000256" key="8">
    <source>
        <dbReference type="ARBA" id="ARBA00051722"/>
    </source>
</evidence>
<evidence type="ECO:0000256" key="2">
    <source>
        <dbReference type="ARBA" id="ARBA00013064"/>
    </source>
</evidence>
<gene>
    <name evidence="13" type="ORF">BD289DRAFT_246943</name>
</gene>
<keyword evidence="4 10" id="KW-0498">Mitosis</keyword>
<proteinExistence type="inferred from homology"/>
<feature type="compositionally biased region" description="Low complexity" evidence="11">
    <location>
        <begin position="246"/>
        <end position="262"/>
    </location>
</feature>
<dbReference type="InterPro" id="IPR000751">
    <property type="entry name" value="MPI_Phosphatase"/>
</dbReference>
<dbReference type="EMBL" id="KZ678435">
    <property type="protein sequence ID" value="PSR86989.1"/>
    <property type="molecule type" value="Genomic_DNA"/>
</dbReference>
<dbReference type="GO" id="GO:0110032">
    <property type="term" value="P:positive regulation of G2/MI transition of meiotic cell cycle"/>
    <property type="evidence" value="ECO:0007669"/>
    <property type="project" value="TreeGrafter"/>
</dbReference>
<feature type="region of interest" description="Disordered" evidence="11">
    <location>
        <begin position="81"/>
        <end position="154"/>
    </location>
</feature>
<evidence type="ECO:0000256" key="9">
    <source>
        <dbReference type="ARBA" id="ARBA00067190"/>
    </source>
</evidence>
<evidence type="ECO:0000256" key="4">
    <source>
        <dbReference type="ARBA" id="ARBA00022776"/>
    </source>
</evidence>
<protein>
    <recommendedName>
        <fullName evidence="9 10">M-phase inducer phosphatase</fullName>
        <ecNumber evidence="2 10">3.1.3.48</ecNumber>
    </recommendedName>
</protein>
<dbReference type="InterPro" id="IPR001763">
    <property type="entry name" value="Rhodanese-like_dom"/>
</dbReference>
<dbReference type="PROSITE" id="PS50206">
    <property type="entry name" value="RHODANESE_3"/>
    <property type="match status" value="1"/>
</dbReference>
<dbReference type="STRING" id="2025994.A0A2T3A8Y7"/>
<keyword evidence="14" id="KW-1185">Reference proteome</keyword>
<dbReference type="GO" id="GO:0004725">
    <property type="term" value="F:protein tyrosine phosphatase activity"/>
    <property type="evidence" value="ECO:0007669"/>
    <property type="project" value="UniProtKB-UniRule"/>
</dbReference>